<dbReference type="InParanoid" id="K0KCM0"/>
<evidence type="ECO:0000313" key="2">
    <source>
        <dbReference type="EMBL" id="CCH42815.1"/>
    </source>
</evidence>
<sequence length="213" mass="24648">MSHSAYYNYMLSKQSSTASSSIQPATNNINDHTQESSSNVRTIPYTYELLDSPTSFINDYEFESVNETRPLQISPSVSNHSSSDFEIGNFGYNQIPQIQPNDCLQPEFPPLPIPDLFDQSQQILQFVSAQTIHDYEFPPLPIPDLFDQPQQIFQIESQEIEYEFPPLPIPDLDIALQVIQLEQTYEQFMEENNLEYLNLESYYGSDNIEFLMY</sequence>
<reference evidence="2 3" key="1">
    <citation type="journal article" date="2012" name="Eukaryot. Cell">
        <title>Draft genome sequence of Wickerhamomyces ciferrii NRRL Y-1031 F-60-10.</title>
        <authorList>
            <person name="Schneider J."/>
            <person name="Andrea H."/>
            <person name="Blom J."/>
            <person name="Jaenicke S."/>
            <person name="Ruckert C."/>
            <person name="Schorsch C."/>
            <person name="Szczepanowski R."/>
            <person name="Farwick M."/>
            <person name="Goesmann A."/>
            <person name="Puhler A."/>
            <person name="Schaffer S."/>
            <person name="Tauch A."/>
            <person name="Kohler T."/>
            <person name="Brinkrolf K."/>
        </authorList>
    </citation>
    <scope>NUCLEOTIDE SEQUENCE [LARGE SCALE GENOMIC DNA]</scope>
    <source>
        <strain evidence="3">ATCC 14091 / BCRC 22168 / CBS 111 / JCM 3599 / NBRC 0793 / NRRL Y-1031 F-60-10</strain>
    </source>
</reference>
<evidence type="ECO:0000256" key="1">
    <source>
        <dbReference type="SAM" id="MobiDB-lite"/>
    </source>
</evidence>
<feature type="region of interest" description="Disordered" evidence="1">
    <location>
        <begin position="17"/>
        <end position="37"/>
    </location>
</feature>
<keyword evidence="3" id="KW-1185">Reference proteome</keyword>
<accession>K0KCM0</accession>
<comment type="caution">
    <text evidence="2">The sequence shown here is derived from an EMBL/GenBank/DDBJ whole genome shotgun (WGS) entry which is preliminary data.</text>
</comment>
<feature type="compositionally biased region" description="Polar residues" evidence="1">
    <location>
        <begin position="22"/>
        <end position="37"/>
    </location>
</feature>
<gene>
    <name evidence="2" type="ORF">BN7_2359</name>
</gene>
<dbReference type="EMBL" id="CAIF01000053">
    <property type="protein sequence ID" value="CCH42815.1"/>
    <property type="molecule type" value="Genomic_DNA"/>
</dbReference>
<name>K0KCM0_WICCF</name>
<protein>
    <submittedName>
        <fullName evidence="2">Uncharacterized protein</fullName>
    </submittedName>
</protein>
<dbReference type="Proteomes" id="UP000009328">
    <property type="component" value="Unassembled WGS sequence"/>
</dbReference>
<proteinExistence type="predicted"/>
<dbReference type="AlphaFoldDB" id="K0KCM0"/>
<organism evidence="2 3">
    <name type="scientific">Wickerhamomyces ciferrii (strain ATCC 14091 / BCRC 22168 / CBS 111 / JCM 3599 / NBRC 0793 / NRRL Y-1031 F-60-10)</name>
    <name type="common">Yeast</name>
    <name type="synonym">Pichia ciferrii</name>
    <dbReference type="NCBI Taxonomy" id="1206466"/>
    <lineage>
        <taxon>Eukaryota</taxon>
        <taxon>Fungi</taxon>
        <taxon>Dikarya</taxon>
        <taxon>Ascomycota</taxon>
        <taxon>Saccharomycotina</taxon>
        <taxon>Saccharomycetes</taxon>
        <taxon>Phaffomycetales</taxon>
        <taxon>Wickerhamomycetaceae</taxon>
        <taxon>Wickerhamomyces</taxon>
    </lineage>
</organism>
<evidence type="ECO:0000313" key="3">
    <source>
        <dbReference type="Proteomes" id="UP000009328"/>
    </source>
</evidence>
<dbReference type="HOGENOM" id="CLU_1240983_0_0_1"/>